<dbReference type="CDD" id="cd04216">
    <property type="entry name" value="Phytocyanin"/>
    <property type="match status" value="1"/>
</dbReference>
<feature type="region of interest" description="Disordered" evidence="1">
    <location>
        <begin position="170"/>
        <end position="246"/>
    </location>
</feature>
<dbReference type="PROSITE" id="PS51485">
    <property type="entry name" value="PHYTOCYANIN"/>
    <property type="match status" value="1"/>
</dbReference>
<dbReference type="PRINTS" id="PR01217">
    <property type="entry name" value="PRICHEXTENSN"/>
</dbReference>
<dbReference type="Gene3D" id="2.60.40.420">
    <property type="entry name" value="Cupredoxins - blue copper proteins"/>
    <property type="match status" value="1"/>
</dbReference>
<protein>
    <recommendedName>
        <fullName evidence="2">Phytocyanin domain-containing protein</fullName>
    </recommendedName>
</protein>
<evidence type="ECO:0000259" key="2">
    <source>
        <dbReference type="PROSITE" id="PS51485"/>
    </source>
</evidence>
<dbReference type="GO" id="GO:0005886">
    <property type="term" value="C:plasma membrane"/>
    <property type="evidence" value="ECO:0007669"/>
    <property type="project" value="TreeGrafter"/>
</dbReference>
<dbReference type="PANTHER" id="PTHR33021:SF350">
    <property type="entry name" value="UCLACYANIN-2"/>
    <property type="match status" value="1"/>
</dbReference>
<feature type="compositionally biased region" description="Pro residues" evidence="1">
    <location>
        <begin position="173"/>
        <end position="237"/>
    </location>
</feature>
<gene>
    <name evidence="3" type="ORF">KC19_7G086100</name>
</gene>
<dbReference type="PANTHER" id="PTHR33021">
    <property type="entry name" value="BLUE COPPER PROTEIN"/>
    <property type="match status" value="1"/>
</dbReference>
<dbReference type="GO" id="GO:0009055">
    <property type="term" value="F:electron transfer activity"/>
    <property type="evidence" value="ECO:0007669"/>
    <property type="project" value="InterPro"/>
</dbReference>
<feature type="region of interest" description="Disordered" evidence="1">
    <location>
        <begin position="324"/>
        <end position="351"/>
    </location>
</feature>
<proteinExistence type="predicted"/>
<organism evidence="3 4">
    <name type="scientific">Ceratodon purpureus</name>
    <name type="common">Fire moss</name>
    <name type="synonym">Dicranum purpureum</name>
    <dbReference type="NCBI Taxonomy" id="3225"/>
    <lineage>
        <taxon>Eukaryota</taxon>
        <taxon>Viridiplantae</taxon>
        <taxon>Streptophyta</taxon>
        <taxon>Embryophyta</taxon>
        <taxon>Bryophyta</taxon>
        <taxon>Bryophytina</taxon>
        <taxon>Bryopsida</taxon>
        <taxon>Dicranidae</taxon>
        <taxon>Pseudoditrichales</taxon>
        <taxon>Ditrichaceae</taxon>
        <taxon>Ceratodon</taxon>
    </lineage>
</organism>
<dbReference type="AlphaFoldDB" id="A0A8T0HCE4"/>
<dbReference type="InterPro" id="IPR003245">
    <property type="entry name" value="Phytocyanin_dom"/>
</dbReference>
<accession>A0A8T0HCE4</accession>
<name>A0A8T0HCE4_CERPU</name>
<comment type="caution">
    <text evidence="3">The sequence shown here is derived from an EMBL/GenBank/DDBJ whole genome shotgun (WGS) entry which is preliminary data.</text>
</comment>
<reference evidence="3" key="1">
    <citation type="submission" date="2020-06" db="EMBL/GenBank/DDBJ databases">
        <title>WGS assembly of Ceratodon purpureus strain R40.</title>
        <authorList>
            <person name="Carey S.B."/>
            <person name="Jenkins J."/>
            <person name="Shu S."/>
            <person name="Lovell J.T."/>
            <person name="Sreedasyam A."/>
            <person name="Maumus F."/>
            <person name="Tiley G.P."/>
            <person name="Fernandez-Pozo N."/>
            <person name="Barry K."/>
            <person name="Chen C."/>
            <person name="Wang M."/>
            <person name="Lipzen A."/>
            <person name="Daum C."/>
            <person name="Saski C.A."/>
            <person name="Payton A.C."/>
            <person name="Mcbreen J.C."/>
            <person name="Conrad R.E."/>
            <person name="Kollar L.M."/>
            <person name="Olsson S."/>
            <person name="Huttunen S."/>
            <person name="Landis J.B."/>
            <person name="Wickett N.J."/>
            <person name="Johnson M.G."/>
            <person name="Rensing S.A."/>
            <person name="Grimwood J."/>
            <person name="Schmutz J."/>
            <person name="Mcdaniel S.F."/>
        </authorList>
    </citation>
    <scope>NUCLEOTIDE SEQUENCE</scope>
    <source>
        <strain evidence="3">R40</strain>
    </source>
</reference>
<dbReference type="SUPFAM" id="SSF49503">
    <property type="entry name" value="Cupredoxins"/>
    <property type="match status" value="1"/>
</dbReference>
<dbReference type="EMBL" id="CM026428">
    <property type="protein sequence ID" value="KAG0566762.1"/>
    <property type="molecule type" value="Genomic_DNA"/>
</dbReference>
<dbReference type="Proteomes" id="UP000822688">
    <property type="component" value="Chromosome 7"/>
</dbReference>
<dbReference type="InterPro" id="IPR039391">
    <property type="entry name" value="Phytocyanin-like"/>
</dbReference>
<sequence length="381" mass="39658">MHDHRLSFKYLVGMSRMARLTSYGPASTWTHTGAAILVALLCCIVQISNAKSIDVGGKAGWTIFETSQVTAPNYGAWASSQKFFVGDSLVFKFAAGAHNVWLLKSQAAFQICDFSGAMLLDEGNSGYYTWTATQPGGFYFSCDKGAEGVGTHCDYNQKLAIFVSKTATTPISAPSPAPYKAPPPSPYTTSPSPPPTPMPLPPSPTLRPPSPLLRPPSPLPMLLPPAPLPLPPSPPGFTAPAPAQSPIAKGPIHAPAPSYAPWIAPVAVPAHFPSLPPTEPPNLSPFSSPVTSPSSVPAPAPVFTISPVPSPFVSPISGPTVASTPLALTPDMSSPPSPDLPKVPGSVPASDSPVPNAGVMLSAQSWSSLVHSVILLCLLLW</sequence>
<feature type="domain" description="Phytocyanin" evidence="2">
    <location>
        <begin position="51"/>
        <end position="165"/>
    </location>
</feature>
<evidence type="ECO:0000313" key="4">
    <source>
        <dbReference type="Proteomes" id="UP000822688"/>
    </source>
</evidence>
<dbReference type="InterPro" id="IPR008972">
    <property type="entry name" value="Cupredoxin"/>
</dbReference>
<dbReference type="Pfam" id="PF02298">
    <property type="entry name" value="Cu_bind_like"/>
    <property type="match status" value="1"/>
</dbReference>
<evidence type="ECO:0000313" key="3">
    <source>
        <dbReference type="EMBL" id="KAG0566762.1"/>
    </source>
</evidence>
<evidence type="ECO:0000256" key="1">
    <source>
        <dbReference type="SAM" id="MobiDB-lite"/>
    </source>
</evidence>
<keyword evidence="4" id="KW-1185">Reference proteome</keyword>